<protein>
    <submittedName>
        <fullName evidence="1">Glycosyltransferase</fullName>
        <ecNumber evidence="1">2.4.-.-</ecNumber>
    </submittedName>
</protein>
<dbReference type="EMBL" id="CP087977">
    <property type="protein sequence ID" value="UUZ45114.1"/>
    <property type="molecule type" value="Genomic_DNA"/>
</dbReference>
<dbReference type="EC" id="2.4.-.-" evidence="1"/>
<keyword evidence="1" id="KW-0328">Glycosyltransferase</keyword>
<name>A0AC61U4Z8_9MICO</name>
<organism evidence="1 2">
    <name type="scientific">Janibacter limosus</name>
    <dbReference type="NCBI Taxonomy" id="53458"/>
    <lineage>
        <taxon>Bacteria</taxon>
        <taxon>Bacillati</taxon>
        <taxon>Actinomycetota</taxon>
        <taxon>Actinomycetes</taxon>
        <taxon>Micrococcales</taxon>
        <taxon>Intrasporangiaceae</taxon>
        <taxon>Janibacter</taxon>
    </lineage>
</organism>
<sequence>MASYIERFATRVESVAREHRASLIRASSFQNNGLAGLRAARRLGIPFVYEMRGLEDLMKVSRNPGFSETDAHRYMTGLELHIVQNADLTFVITEALREEMIRRGGPADRIVVLPNGVHADQFLPREPDRALIDELGIRGKTVIRLRRVLGRLRRAGPAAQRRGPAEADA</sequence>
<reference evidence="1" key="1">
    <citation type="submission" date="2021-11" db="EMBL/GenBank/DDBJ databases">
        <title>Study of the species diversity of bacterial strains isolated from a unique natural object - Shulgan-Tash cave (Bashkiria).</title>
        <authorList>
            <person name="Sazanova A.L."/>
            <person name="Chirak E.R."/>
            <person name="Safronova V.I."/>
        </authorList>
    </citation>
    <scope>NUCLEOTIDE SEQUENCE</scope>
    <source>
        <strain evidence="1">P1</strain>
    </source>
</reference>
<keyword evidence="1" id="KW-0808">Transferase</keyword>
<dbReference type="Proteomes" id="UP001059663">
    <property type="component" value="Chromosome"/>
</dbReference>
<evidence type="ECO:0000313" key="1">
    <source>
        <dbReference type="EMBL" id="UUZ45114.1"/>
    </source>
</evidence>
<accession>A0AC61U4Z8</accession>
<proteinExistence type="predicted"/>
<evidence type="ECO:0000313" key="2">
    <source>
        <dbReference type="Proteomes" id="UP001059663"/>
    </source>
</evidence>
<gene>
    <name evidence="1" type="ORF">LP422_01965</name>
</gene>